<dbReference type="Pfam" id="PF12697">
    <property type="entry name" value="Abhydrolase_6"/>
    <property type="match status" value="1"/>
</dbReference>
<dbReference type="InterPro" id="IPR029058">
    <property type="entry name" value="AB_hydrolase_fold"/>
</dbReference>
<protein>
    <submittedName>
        <fullName evidence="2">Alpha/Beta hydrolase protein</fullName>
    </submittedName>
</protein>
<dbReference type="Gene3D" id="3.40.50.1820">
    <property type="entry name" value="alpha/beta hydrolase"/>
    <property type="match status" value="1"/>
</dbReference>
<dbReference type="GO" id="GO:0016787">
    <property type="term" value="F:hydrolase activity"/>
    <property type="evidence" value="ECO:0007669"/>
    <property type="project" value="UniProtKB-KW"/>
</dbReference>
<reference evidence="2 3" key="1">
    <citation type="submission" date="2019-04" db="EMBL/GenBank/DDBJ databases">
        <title>Friends and foes A comparative genomics studyof 23 Aspergillus species from section Flavi.</title>
        <authorList>
            <consortium name="DOE Joint Genome Institute"/>
            <person name="Kjaerbolling I."/>
            <person name="Vesth T."/>
            <person name="Frisvad J.C."/>
            <person name="Nybo J.L."/>
            <person name="Theobald S."/>
            <person name="Kildgaard S."/>
            <person name="Isbrandt T."/>
            <person name="Kuo A."/>
            <person name="Sato A."/>
            <person name="Lyhne E.K."/>
            <person name="Kogle M.E."/>
            <person name="Wiebenga A."/>
            <person name="Kun R.S."/>
            <person name="Lubbers R.J."/>
            <person name="Makela M.R."/>
            <person name="Barry K."/>
            <person name="Chovatia M."/>
            <person name="Clum A."/>
            <person name="Daum C."/>
            <person name="Haridas S."/>
            <person name="He G."/>
            <person name="LaButti K."/>
            <person name="Lipzen A."/>
            <person name="Mondo S."/>
            <person name="Riley R."/>
            <person name="Salamov A."/>
            <person name="Simmons B.A."/>
            <person name="Magnuson J.K."/>
            <person name="Henrissat B."/>
            <person name="Mortensen U.H."/>
            <person name="Larsen T.O."/>
            <person name="Devries R.P."/>
            <person name="Grigoriev I.V."/>
            <person name="Machida M."/>
            <person name="Baker S.E."/>
            <person name="Andersen M.R."/>
        </authorList>
    </citation>
    <scope>NUCLEOTIDE SEQUENCE [LARGE SCALE GENOMIC DNA]</scope>
    <source>
        <strain evidence="2 3">IBT 29228</strain>
    </source>
</reference>
<accession>A0A5N7AZS4</accession>
<dbReference type="AlphaFoldDB" id="A0A5N7AZS4"/>
<dbReference type="Proteomes" id="UP000326198">
    <property type="component" value="Unassembled WGS sequence"/>
</dbReference>
<feature type="domain" description="AB hydrolase-1" evidence="1">
    <location>
        <begin position="23"/>
        <end position="253"/>
    </location>
</feature>
<dbReference type="OrthoDB" id="408373at2759"/>
<gene>
    <name evidence="2" type="ORF">BDV26DRAFT_283595</name>
</gene>
<keyword evidence="3" id="KW-1185">Reference proteome</keyword>
<evidence type="ECO:0000313" key="3">
    <source>
        <dbReference type="Proteomes" id="UP000326198"/>
    </source>
</evidence>
<proteinExistence type="predicted"/>
<sequence>MQTSRNPSTSCITVDANGTGVIYQPLATALSSHFQVALYDRRGFGNSFMVPHREPDTTTHLRMQADDVARLIQHLSPGKPATVFAASGSGAMAIELLQSRPDLVGQLILHEPLLTALFPPPFRSYINQTITHTALKSVGRGNAILRRMLLAFVQGQRDQQRLSRDPHYALLKSRPADETALFFTFELRLILDYHFDLENLRPYRDKFVLMKGMDISPELASYPVISLSGALGISMTFAPGGHNGFVTDAEKFAKKVITSLERQKANL</sequence>
<dbReference type="EMBL" id="ML736264">
    <property type="protein sequence ID" value="KAE8375263.1"/>
    <property type="molecule type" value="Genomic_DNA"/>
</dbReference>
<name>A0A5N7AZS4_9EURO</name>
<dbReference type="SUPFAM" id="SSF53474">
    <property type="entry name" value="alpha/beta-Hydrolases"/>
    <property type="match status" value="1"/>
</dbReference>
<organism evidence="2 3">
    <name type="scientific">Aspergillus bertholletiae</name>
    <dbReference type="NCBI Taxonomy" id="1226010"/>
    <lineage>
        <taxon>Eukaryota</taxon>
        <taxon>Fungi</taxon>
        <taxon>Dikarya</taxon>
        <taxon>Ascomycota</taxon>
        <taxon>Pezizomycotina</taxon>
        <taxon>Eurotiomycetes</taxon>
        <taxon>Eurotiomycetidae</taxon>
        <taxon>Eurotiales</taxon>
        <taxon>Aspergillaceae</taxon>
        <taxon>Aspergillus</taxon>
        <taxon>Aspergillus subgen. Circumdati</taxon>
    </lineage>
</organism>
<evidence type="ECO:0000313" key="2">
    <source>
        <dbReference type="EMBL" id="KAE8375263.1"/>
    </source>
</evidence>
<evidence type="ECO:0000259" key="1">
    <source>
        <dbReference type="Pfam" id="PF12697"/>
    </source>
</evidence>
<dbReference type="InterPro" id="IPR000073">
    <property type="entry name" value="AB_hydrolase_1"/>
</dbReference>
<keyword evidence="2" id="KW-0378">Hydrolase</keyword>